<dbReference type="InterPro" id="IPR003593">
    <property type="entry name" value="AAA+_ATPase"/>
</dbReference>
<gene>
    <name evidence="2" type="ORF">P5G49_09350</name>
</gene>
<dbReference type="InterPro" id="IPR027417">
    <property type="entry name" value="P-loop_NTPase"/>
</dbReference>
<name>A0ABT8JRH0_9BACL</name>
<evidence type="ECO:0000259" key="1">
    <source>
        <dbReference type="SMART" id="SM00382"/>
    </source>
</evidence>
<dbReference type="PANTHER" id="PTHR32204:SF0">
    <property type="entry name" value="ATPASE RAVA"/>
    <property type="match status" value="1"/>
</dbReference>
<dbReference type="InterPro" id="IPR045427">
    <property type="entry name" value="MoxR"/>
</dbReference>
<evidence type="ECO:0000313" key="3">
    <source>
        <dbReference type="Proteomes" id="UP001175097"/>
    </source>
</evidence>
<dbReference type="Proteomes" id="UP001175097">
    <property type="component" value="Unassembled WGS sequence"/>
</dbReference>
<protein>
    <submittedName>
        <fullName evidence="2">AAA family ATPase</fullName>
    </submittedName>
</protein>
<sequence length="393" mass="45297">MESNLSKLDEIIKAFNAKFYEREAEVEAILVALLSRQHILLIGPSGTAKSALAVELAKTIQDTNYFQWLLTRFSTPEELFGPLSLKELEHGEYKRNTHKKMPEANLVFLDEIFKANSAILNSLLTLINERVFYNNGTPKKVPLMTVIGASNEYPEEGEGLEALFDRFLLRFEFNYLADDNNFISMMKDAGQLEQMPTMTMEQLLGLQNMTDRVVIENEVYTAISKIRNELKDEGIRPSDRRFKQSLSILKARALIRKRRVVLIEDIIILENALWETADQKETVSVIIRRHAQDNVIRVLDSIRKEANEVANSIRQDNSIEAGMEAIQKMRALESDLQILKTNHEDRYVEIEALLVKVKSHEQEILNSALEPLYFNAFNEKNEVEDSYGIYYRM</sequence>
<organism evidence="2 3">
    <name type="scientific">Sporosarcina highlanderae</name>
    <dbReference type="NCBI Taxonomy" id="3035916"/>
    <lineage>
        <taxon>Bacteria</taxon>
        <taxon>Bacillati</taxon>
        <taxon>Bacillota</taxon>
        <taxon>Bacilli</taxon>
        <taxon>Bacillales</taxon>
        <taxon>Caryophanaceae</taxon>
        <taxon>Sporosarcina</taxon>
    </lineage>
</organism>
<keyword evidence="3" id="KW-1185">Reference proteome</keyword>
<accession>A0ABT8JRH0</accession>
<dbReference type="InterPro" id="IPR041538">
    <property type="entry name" value="RavA-like_AAA_lid"/>
</dbReference>
<dbReference type="RefSeq" id="WP_301243326.1">
    <property type="nucleotide sequence ID" value="NZ_JAROCC010000006.1"/>
</dbReference>
<dbReference type="Pfam" id="PF20030">
    <property type="entry name" value="bpMoxR"/>
    <property type="match status" value="1"/>
</dbReference>
<evidence type="ECO:0000313" key="2">
    <source>
        <dbReference type="EMBL" id="MDN4607695.1"/>
    </source>
</evidence>
<dbReference type="CDD" id="cd00009">
    <property type="entry name" value="AAA"/>
    <property type="match status" value="1"/>
</dbReference>
<dbReference type="EMBL" id="JAROCC010000006">
    <property type="protein sequence ID" value="MDN4607695.1"/>
    <property type="molecule type" value="Genomic_DNA"/>
</dbReference>
<dbReference type="SMART" id="SM00382">
    <property type="entry name" value="AAA"/>
    <property type="match status" value="1"/>
</dbReference>
<comment type="caution">
    <text evidence="2">The sequence shown here is derived from an EMBL/GenBank/DDBJ whole genome shotgun (WGS) entry which is preliminary data.</text>
</comment>
<feature type="domain" description="AAA+ ATPase" evidence="1">
    <location>
        <begin position="35"/>
        <end position="178"/>
    </location>
</feature>
<dbReference type="SUPFAM" id="SSF52540">
    <property type="entry name" value="P-loop containing nucleoside triphosphate hydrolases"/>
    <property type="match status" value="1"/>
</dbReference>
<dbReference type="PANTHER" id="PTHR32204">
    <property type="entry name" value="ATPASE RAVA"/>
    <property type="match status" value="1"/>
</dbReference>
<dbReference type="InterPro" id="IPR050513">
    <property type="entry name" value="RavA_ATPases"/>
</dbReference>
<reference evidence="2" key="1">
    <citation type="submission" date="2023-03" db="EMBL/GenBank/DDBJ databases">
        <title>MT1 and MT2 Draft Genomes of Novel Species.</title>
        <authorList>
            <person name="Venkateswaran K."/>
        </authorList>
    </citation>
    <scope>NUCLEOTIDE SEQUENCE</scope>
    <source>
        <strain evidence="2">F6_3S_P_2</strain>
    </source>
</reference>
<proteinExistence type="predicted"/>
<dbReference type="Pfam" id="PF17868">
    <property type="entry name" value="AAA_lid_8"/>
    <property type="match status" value="1"/>
</dbReference>
<dbReference type="Gene3D" id="3.40.50.300">
    <property type="entry name" value="P-loop containing nucleotide triphosphate hydrolases"/>
    <property type="match status" value="1"/>
</dbReference>